<dbReference type="AlphaFoldDB" id="A0AAW1RPH2"/>
<dbReference type="PANTHER" id="PTHR35716">
    <property type="entry name" value="OS05G0574700 PROTEIN-RELATED"/>
    <property type="match status" value="1"/>
</dbReference>
<proteinExistence type="predicted"/>
<evidence type="ECO:0000313" key="2">
    <source>
        <dbReference type="Proteomes" id="UP001445335"/>
    </source>
</evidence>
<accession>A0AAW1RPH2</accession>
<dbReference type="Proteomes" id="UP001445335">
    <property type="component" value="Unassembled WGS sequence"/>
</dbReference>
<protein>
    <submittedName>
        <fullName evidence="1">Uncharacterized protein</fullName>
    </submittedName>
</protein>
<reference evidence="1 2" key="1">
    <citation type="journal article" date="2024" name="Nat. Commun.">
        <title>Phylogenomics reveals the evolutionary origins of lichenization in chlorophyte algae.</title>
        <authorList>
            <person name="Puginier C."/>
            <person name="Libourel C."/>
            <person name="Otte J."/>
            <person name="Skaloud P."/>
            <person name="Haon M."/>
            <person name="Grisel S."/>
            <person name="Petersen M."/>
            <person name="Berrin J.G."/>
            <person name="Delaux P.M."/>
            <person name="Dal Grande F."/>
            <person name="Keller J."/>
        </authorList>
    </citation>
    <scope>NUCLEOTIDE SEQUENCE [LARGE SCALE GENOMIC DNA]</scope>
    <source>
        <strain evidence="1 2">SAG 245.80</strain>
    </source>
</reference>
<dbReference type="PANTHER" id="PTHR35716:SF1">
    <property type="entry name" value="OS05G0574700 PROTEIN"/>
    <property type="match status" value="1"/>
</dbReference>
<dbReference type="EMBL" id="JALJOU010000027">
    <property type="protein sequence ID" value="KAK9835995.1"/>
    <property type="molecule type" value="Genomic_DNA"/>
</dbReference>
<keyword evidence="2" id="KW-1185">Reference proteome</keyword>
<sequence>MNVPESQVKPEAGLTALEAVQAQLGALVDNDQPWPNHGLLTMYDWGLDIGGMERSQYFGFSKDLYHFECALPPAAAAGNLRPLHTLTGCL</sequence>
<evidence type="ECO:0000313" key="1">
    <source>
        <dbReference type="EMBL" id="KAK9835995.1"/>
    </source>
</evidence>
<gene>
    <name evidence="1" type="ORF">WJX81_004414</name>
</gene>
<organism evidence="1 2">
    <name type="scientific">Elliptochloris bilobata</name>
    <dbReference type="NCBI Taxonomy" id="381761"/>
    <lineage>
        <taxon>Eukaryota</taxon>
        <taxon>Viridiplantae</taxon>
        <taxon>Chlorophyta</taxon>
        <taxon>core chlorophytes</taxon>
        <taxon>Trebouxiophyceae</taxon>
        <taxon>Trebouxiophyceae incertae sedis</taxon>
        <taxon>Elliptochloris clade</taxon>
        <taxon>Elliptochloris</taxon>
    </lineage>
</organism>
<name>A0AAW1RPH2_9CHLO</name>
<comment type="caution">
    <text evidence="1">The sequence shown here is derived from an EMBL/GenBank/DDBJ whole genome shotgun (WGS) entry which is preliminary data.</text>
</comment>